<evidence type="ECO:0000313" key="2">
    <source>
        <dbReference type="Proteomes" id="UP000193560"/>
    </source>
</evidence>
<accession>A0A1X2I4L2</accession>
<dbReference type="STRING" id="90262.A0A1X2I4L2"/>
<gene>
    <name evidence="1" type="ORF">BCR42DRAFT_396366</name>
</gene>
<proteinExistence type="predicted"/>
<dbReference type="EMBL" id="MCGE01000028">
    <property type="protein sequence ID" value="ORZ09245.1"/>
    <property type="molecule type" value="Genomic_DNA"/>
</dbReference>
<protein>
    <submittedName>
        <fullName evidence="1">Uncharacterized protein</fullName>
    </submittedName>
</protein>
<evidence type="ECO:0000313" key="1">
    <source>
        <dbReference type="EMBL" id="ORZ09245.1"/>
    </source>
</evidence>
<keyword evidence="2" id="KW-1185">Reference proteome</keyword>
<name>A0A1X2I4L2_9FUNG</name>
<comment type="caution">
    <text evidence="1">The sequence shown here is derived from an EMBL/GenBank/DDBJ whole genome shotgun (WGS) entry which is preliminary data.</text>
</comment>
<reference evidence="1 2" key="1">
    <citation type="submission" date="2016-07" db="EMBL/GenBank/DDBJ databases">
        <title>Pervasive Adenine N6-methylation of Active Genes in Fungi.</title>
        <authorList>
            <consortium name="DOE Joint Genome Institute"/>
            <person name="Mondo S.J."/>
            <person name="Dannebaum R.O."/>
            <person name="Kuo R.C."/>
            <person name="Labutti K."/>
            <person name="Haridas S."/>
            <person name="Kuo A."/>
            <person name="Salamov A."/>
            <person name="Ahrendt S.R."/>
            <person name="Lipzen A."/>
            <person name="Sullivan W."/>
            <person name="Andreopoulos W.B."/>
            <person name="Clum A."/>
            <person name="Lindquist E."/>
            <person name="Daum C."/>
            <person name="Ramamoorthy G.K."/>
            <person name="Gryganskyi A."/>
            <person name="Culley D."/>
            <person name="Magnuson J.K."/>
            <person name="James T.Y."/>
            <person name="O'Malley M.A."/>
            <person name="Stajich J.E."/>
            <person name="Spatafora J.W."/>
            <person name="Visel A."/>
            <person name="Grigoriev I.V."/>
        </authorList>
    </citation>
    <scope>NUCLEOTIDE SEQUENCE [LARGE SCALE GENOMIC DNA]</scope>
    <source>
        <strain evidence="1 2">NRRL 1336</strain>
    </source>
</reference>
<organism evidence="1 2">
    <name type="scientific">Absidia repens</name>
    <dbReference type="NCBI Taxonomy" id="90262"/>
    <lineage>
        <taxon>Eukaryota</taxon>
        <taxon>Fungi</taxon>
        <taxon>Fungi incertae sedis</taxon>
        <taxon>Mucoromycota</taxon>
        <taxon>Mucoromycotina</taxon>
        <taxon>Mucoromycetes</taxon>
        <taxon>Mucorales</taxon>
        <taxon>Cunninghamellaceae</taxon>
        <taxon>Absidia</taxon>
    </lineage>
</organism>
<sequence>MDFRHEVRPWGLESTMVLPPHWNQTPGSDLADRGFRLIAVGDNRLNRLEIKVWDISFLLQRSWDPFYQANDNIDFADDEAWQDKMEWSMMFPWWKRGTRSLRLLGLRMAHERAQWDERRYATSAVPFEIRRLLKHDTVLQQLATHVQWPLSPLKHQRTMLIAHVFDKSTTTTSPNDDDPGSVMTVKYTAYNVLCTSLFLLTEDGKVTVLDIETGQVTGTIDNVAATVNRRRQTDAATRIRGIDVNVVAGREVVVTSREGLLRSVMS</sequence>
<dbReference type="Proteomes" id="UP000193560">
    <property type="component" value="Unassembled WGS sequence"/>
</dbReference>
<dbReference type="AlphaFoldDB" id="A0A1X2I4L2"/>
<dbReference type="OrthoDB" id="3219396at2759"/>